<evidence type="ECO:0000256" key="8">
    <source>
        <dbReference type="ARBA" id="ARBA00022989"/>
    </source>
</evidence>
<comment type="similarity">
    <text evidence="2">Belongs to the ferric reductase (FRE) family.</text>
</comment>
<keyword evidence="16" id="KW-1185">Reference proteome</keyword>
<evidence type="ECO:0000256" key="7">
    <source>
        <dbReference type="ARBA" id="ARBA00022982"/>
    </source>
</evidence>
<evidence type="ECO:0000256" key="3">
    <source>
        <dbReference type="ARBA" id="ARBA00012668"/>
    </source>
</evidence>
<evidence type="ECO:0000256" key="13">
    <source>
        <dbReference type="SAM" id="Phobius"/>
    </source>
</evidence>
<dbReference type="InterPro" id="IPR013121">
    <property type="entry name" value="Fe_red_NAD-bd_6"/>
</dbReference>
<dbReference type="RefSeq" id="XP_035350551.1">
    <property type="nucleotide sequence ID" value="XM_035494658.1"/>
</dbReference>
<evidence type="ECO:0000256" key="12">
    <source>
        <dbReference type="ARBA" id="ARBA00048483"/>
    </source>
</evidence>
<dbReference type="EC" id="1.16.1.9" evidence="3"/>
<dbReference type="InterPro" id="IPR013112">
    <property type="entry name" value="FAD-bd_8"/>
</dbReference>
<dbReference type="GO" id="GO:0006879">
    <property type="term" value="P:intracellular iron ion homeostasis"/>
    <property type="evidence" value="ECO:0007669"/>
    <property type="project" value="TreeGrafter"/>
</dbReference>
<dbReference type="Pfam" id="PF08022">
    <property type="entry name" value="FAD_binding_8"/>
    <property type="match status" value="1"/>
</dbReference>
<dbReference type="AlphaFoldDB" id="A0A7H8RED3"/>
<keyword evidence="6 13" id="KW-0812">Transmembrane</keyword>
<reference evidence="16" key="1">
    <citation type="submission" date="2020-06" db="EMBL/GenBank/DDBJ databases">
        <title>A chromosome-scale genome assembly of Talaromyces rugulosus W13939.</title>
        <authorList>
            <person name="Wang B."/>
            <person name="Guo L."/>
            <person name="Ye K."/>
            <person name="Wang L."/>
        </authorList>
    </citation>
    <scope>NUCLEOTIDE SEQUENCE [LARGE SCALE GENOMIC DNA]</scope>
    <source>
        <strain evidence="16">W13939</strain>
    </source>
</reference>
<name>A0A7H8RED3_TALRU</name>
<dbReference type="InterPro" id="IPR013130">
    <property type="entry name" value="Fe3_Rdtase_TM_dom"/>
</dbReference>
<evidence type="ECO:0000313" key="15">
    <source>
        <dbReference type="EMBL" id="QKX64378.1"/>
    </source>
</evidence>
<organism evidence="15 16">
    <name type="scientific">Talaromyces rugulosus</name>
    <name type="common">Penicillium rugulosum</name>
    <dbReference type="NCBI Taxonomy" id="121627"/>
    <lineage>
        <taxon>Eukaryota</taxon>
        <taxon>Fungi</taxon>
        <taxon>Dikarya</taxon>
        <taxon>Ascomycota</taxon>
        <taxon>Pezizomycotina</taxon>
        <taxon>Eurotiomycetes</taxon>
        <taxon>Eurotiomycetidae</taxon>
        <taxon>Eurotiales</taxon>
        <taxon>Trichocomaceae</taxon>
        <taxon>Talaromyces</taxon>
        <taxon>Talaromyces sect. Islandici</taxon>
    </lineage>
</organism>
<comment type="catalytic activity">
    <reaction evidence="12">
        <text>2 a Fe(II)-siderophore + NADP(+) + H(+) = 2 a Fe(III)-siderophore + NADPH</text>
        <dbReference type="Rhea" id="RHEA:28795"/>
        <dbReference type="Rhea" id="RHEA-COMP:11342"/>
        <dbReference type="Rhea" id="RHEA-COMP:11344"/>
        <dbReference type="ChEBI" id="CHEBI:15378"/>
        <dbReference type="ChEBI" id="CHEBI:29033"/>
        <dbReference type="ChEBI" id="CHEBI:29034"/>
        <dbReference type="ChEBI" id="CHEBI:57783"/>
        <dbReference type="ChEBI" id="CHEBI:58349"/>
        <dbReference type="EC" id="1.16.1.9"/>
    </reaction>
</comment>
<evidence type="ECO:0000259" key="14">
    <source>
        <dbReference type="PROSITE" id="PS51384"/>
    </source>
</evidence>
<dbReference type="Pfam" id="PF01794">
    <property type="entry name" value="Ferric_reduct"/>
    <property type="match status" value="1"/>
</dbReference>
<dbReference type="GeneID" id="55999029"/>
<evidence type="ECO:0000313" key="16">
    <source>
        <dbReference type="Proteomes" id="UP000509510"/>
    </source>
</evidence>
<evidence type="ECO:0000256" key="5">
    <source>
        <dbReference type="ARBA" id="ARBA00022475"/>
    </source>
</evidence>
<dbReference type="SUPFAM" id="SSF52343">
    <property type="entry name" value="Ferredoxin reductase-like, C-terminal NADP-linked domain"/>
    <property type="match status" value="1"/>
</dbReference>
<protein>
    <recommendedName>
        <fullName evidence="3">ferric-chelate reductase (NADPH)</fullName>
        <ecNumber evidence="3">1.16.1.9</ecNumber>
    </recommendedName>
</protein>
<dbReference type="InterPro" id="IPR039261">
    <property type="entry name" value="FNR_nucleotide-bd"/>
</dbReference>
<feature type="transmembrane region" description="Helical" evidence="13">
    <location>
        <begin position="83"/>
        <end position="103"/>
    </location>
</feature>
<dbReference type="GO" id="GO:0005886">
    <property type="term" value="C:plasma membrane"/>
    <property type="evidence" value="ECO:0007669"/>
    <property type="project" value="UniProtKB-SubCell"/>
</dbReference>
<dbReference type="PANTHER" id="PTHR32361">
    <property type="entry name" value="FERRIC/CUPRIC REDUCTASE TRANSMEMBRANE COMPONENT"/>
    <property type="match status" value="1"/>
</dbReference>
<dbReference type="Proteomes" id="UP000509510">
    <property type="component" value="Chromosome VI"/>
</dbReference>
<dbReference type="CDD" id="cd06186">
    <property type="entry name" value="NOX_Duox_like_FAD_NADP"/>
    <property type="match status" value="1"/>
</dbReference>
<keyword evidence="5" id="KW-1003">Cell membrane</keyword>
<dbReference type="InterPro" id="IPR051410">
    <property type="entry name" value="Ferric/Cupric_Reductase"/>
</dbReference>
<gene>
    <name evidence="15" type="ORF">TRUGW13939_11552</name>
</gene>
<keyword evidence="4" id="KW-0813">Transport</keyword>
<comment type="subcellular location">
    <subcellularLocation>
        <location evidence="1">Cell membrane</location>
        <topology evidence="1">Multi-pass membrane protein</topology>
    </subcellularLocation>
</comment>
<dbReference type="GO" id="GO:0015677">
    <property type="term" value="P:copper ion import"/>
    <property type="evidence" value="ECO:0007669"/>
    <property type="project" value="TreeGrafter"/>
</dbReference>
<keyword evidence="10" id="KW-0406">Ion transport</keyword>
<dbReference type="Gene3D" id="3.40.50.80">
    <property type="entry name" value="Nucleotide-binding domain of ferredoxin-NADP reductase (FNR) module"/>
    <property type="match status" value="1"/>
</dbReference>
<dbReference type="GO" id="GO:0006826">
    <property type="term" value="P:iron ion transport"/>
    <property type="evidence" value="ECO:0007669"/>
    <property type="project" value="TreeGrafter"/>
</dbReference>
<dbReference type="InterPro" id="IPR017927">
    <property type="entry name" value="FAD-bd_FR_type"/>
</dbReference>
<dbReference type="OrthoDB" id="4216461at2759"/>
<evidence type="ECO:0000256" key="6">
    <source>
        <dbReference type="ARBA" id="ARBA00022692"/>
    </source>
</evidence>
<dbReference type="PROSITE" id="PS51384">
    <property type="entry name" value="FAD_FR"/>
    <property type="match status" value="1"/>
</dbReference>
<evidence type="ECO:0000256" key="1">
    <source>
        <dbReference type="ARBA" id="ARBA00004651"/>
    </source>
</evidence>
<dbReference type="GO" id="GO:0052851">
    <property type="term" value="F:ferric-chelate reductase (NADPH) activity"/>
    <property type="evidence" value="ECO:0007669"/>
    <property type="project" value="UniProtKB-EC"/>
</dbReference>
<sequence length="462" mass="52112">MLFQVQSWDEANLKTGRLALINMIPLFMTVHQSLLADILGISLQTCQWIHRASGWMVSSLVALHVLVALSIQQNLSLKRQENVFAIVGAATLGTIMIFSIPIFRKHVYELFLRTHQGLAAVSFYAIWKHIPSDSAFPRLYLYVPLAILGSTTLYQCGKLLYQNGFMSSRPNPRAMVICKKAEPNKTNKELAKQGDSENVEQVVKMTVTLGRPLEIRAGQYIQLWMPSVSFSSWLQSHPFVVTSWSPGKQDTLELFVQVRRGFTSRIYKHASPSGSASFSALVTGPFGLSYAVDQYETVLVIASGFGIAGVVPYIKQLLYGYNTSTARIRRVHLLWETKTLDLVREAQPLLNSLLTDDILDNGYILEMSFYVESTEDDKRSFGKHNRAFLYKGKPSYDQIISAEASGDYIERVSNTQEEIGDMLVLACVSDGLRDDLRKIVREYLDKKVEMREVEYQPVEIVA</sequence>
<proteinExistence type="inferred from homology"/>
<feature type="transmembrane region" description="Helical" evidence="13">
    <location>
        <begin position="52"/>
        <end position="71"/>
    </location>
</feature>
<dbReference type="FunFam" id="3.40.50.80:FF:000071">
    <property type="entry name" value="Cell surface metalloreductase (FreA), putative"/>
    <property type="match status" value="1"/>
</dbReference>
<evidence type="ECO:0000256" key="9">
    <source>
        <dbReference type="ARBA" id="ARBA00023002"/>
    </source>
</evidence>
<evidence type="ECO:0000256" key="10">
    <source>
        <dbReference type="ARBA" id="ARBA00023065"/>
    </source>
</evidence>
<evidence type="ECO:0000256" key="11">
    <source>
        <dbReference type="ARBA" id="ARBA00023136"/>
    </source>
</evidence>
<evidence type="ECO:0000256" key="2">
    <source>
        <dbReference type="ARBA" id="ARBA00006278"/>
    </source>
</evidence>
<dbReference type="EMBL" id="CP055903">
    <property type="protein sequence ID" value="QKX64378.1"/>
    <property type="molecule type" value="Genomic_DNA"/>
</dbReference>
<dbReference type="KEGG" id="trg:TRUGW13939_11552"/>
<keyword evidence="8 13" id="KW-1133">Transmembrane helix</keyword>
<accession>A0A7H8RED3</accession>
<dbReference type="Pfam" id="PF08030">
    <property type="entry name" value="NAD_binding_6"/>
    <property type="match status" value="1"/>
</dbReference>
<keyword evidence="11 13" id="KW-0472">Membrane</keyword>
<dbReference type="InterPro" id="IPR017938">
    <property type="entry name" value="Riboflavin_synthase-like_b-brl"/>
</dbReference>
<dbReference type="PANTHER" id="PTHR32361:SF26">
    <property type="entry name" value="FAD-BINDING 8 DOMAIN-CONTAINING PROTEIN-RELATED"/>
    <property type="match status" value="1"/>
</dbReference>
<dbReference type="SUPFAM" id="SSF63380">
    <property type="entry name" value="Riboflavin synthase domain-like"/>
    <property type="match status" value="1"/>
</dbReference>
<evidence type="ECO:0000256" key="4">
    <source>
        <dbReference type="ARBA" id="ARBA00022448"/>
    </source>
</evidence>
<feature type="domain" description="FAD-binding FR-type" evidence="14">
    <location>
        <begin position="170"/>
        <end position="292"/>
    </location>
</feature>
<keyword evidence="7" id="KW-0249">Electron transport</keyword>
<keyword evidence="9" id="KW-0560">Oxidoreductase</keyword>
<feature type="transmembrane region" description="Helical" evidence="13">
    <location>
        <begin position="20"/>
        <end position="40"/>
    </location>
</feature>